<evidence type="ECO:0000313" key="1">
    <source>
        <dbReference type="EMBL" id="KAF5902335.1"/>
    </source>
</evidence>
<dbReference type="EMBL" id="QNUK01000092">
    <property type="protein sequence ID" value="KAF5902335.1"/>
    <property type="molecule type" value="Genomic_DNA"/>
</dbReference>
<name>A0A8J4TV23_CLAMG</name>
<feature type="non-terminal residue" evidence="1">
    <location>
        <position position="1"/>
    </location>
</feature>
<dbReference type="AlphaFoldDB" id="A0A8J4TV23"/>
<evidence type="ECO:0000313" key="2">
    <source>
        <dbReference type="Proteomes" id="UP000727407"/>
    </source>
</evidence>
<reference evidence="1" key="1">
    <citation type="submission" date="2020-07" db="EMBL/GenBank/DDBJ databases">
        <title>Clarias magur genome sequencing, assembly and annotation.</title>
        <authorList>
            <person name="Kushwaha B."/>
            <person name="Kumar R."/>
            <person name="Das P."/>
            <person name="Joshi C.G."/>
            <person name="Kumar D."/>
            <person name="Nagpure N.S."/>
            <person name="Pandey M."/>
            <person name="Agarwal S."/>
            <person name="Srivastava S."/>
            <person name="Singh M."/>
            <person name="Sahoo L."/>
            <person name="Jayasankar P."/>
            <person name="Meher P.K."/>
            <person name="Koringa P.G."/>
            <person name="Iquebal M.A."/>
            <person name="Das S.P."/>
            <person name="Bit A."/>
            <person name="Patnaik S."/>
            <person name="Patel N."/>
            <person name="Shah T.M."/>
            <person name="Hinsu A."/>
            <person name="Jena J.K."/>
        </authorList>
    </citation>
    <scope>NUCLEOTIDE SEQUENCE</scope>
    <source>
        <strain evidence="1">CIFAMagur01</strain>
        <tissue evidence="1">Testis</tissue>
    </source>
</reference>
<organism evidence="1 2">
    <name type="scientific">Clarias magur</name>
    <name type="common">Asian catfish</name>
    <name type="synonym">Macropteronotus magur</name>
    <dbReference type="NCBI Taxonomy" id="1594786"/>
    <lineage>
        <taxon>Eukaryota</taxon>
        <taxon>Metazoa</taxon>
        <taxon>Chordata</taxon>
        <taxon>Craniata</taxon>
        <taxon>Vertebrata</taxon>
        <taxon>Euteleostomi</taxon>
        <taxon>Actinopterygii</taxon>
        <taxon>Neopterygii</taxon>
        <taxon>Teleostei</taxon>
        <taxon>Ostariophysi</taxon>
        <taxon>Siluriformes</taxon>
        <taxon>Clariidae</taxon>
        <taxon>Clarias</taxon>
    </lineage>
</organism>
<keyword evidence="2" id="KW-1185">Reference proteome</keyword>
<proteinExistence type="predicted"/>
<protein>
    <submittedName>
        <fullName evidence="1">Uncharacterized protein</fullName>
    </submittedName>
</protein>
<dbReference type="Proteomes" id="UP000727407">
    <property type="component" value="Unassembled WGS sequence"/>
</dbReference>
<feature type="non-terminal residue" evidence="1">
    <location>
        <position position="80"/>
    </location>
</feature>
<comment type="caution">
    <text evidence="1">The sequence shown here is derived from an EMBL/GenBank/DDBJ whole genome shotgun (WGS) entry which is preliminary data.</text>
</comment>
<accession>A0A8J4TV23</accession>
<sequence>SIVEANHESFNNATVQSRGPAFVNFKSRYENVTYWNAHAGDIVEANDKSFNNTIIQSQGPAYITFKSCHKNVTYWHMLTG</sequence>
<gene>
    <name evidence="1" type="ORF">DAT39_007949</name>
</gene>